<dbReference type="Gene3D" id="6.20.240.60">
    <property type="match status" value="1"/>
</dbReference>
<dbReference type="RefSeq" id="WP_068680356.1">
    <property type="nucleotide sequence ID" value="NZ_LYPA01000032.1"/>
</dbReference>
<dbReference type="Pfam" id="PF07833">
    <property type="entry name" value="Cu_amine_oxidN1"/>
    <property type="match status" value="1"/>
</dbReference>
<sequence>MLTIAKSHKTVASLLVLALLLAVFPLSAAAQSQKGNIDKEIVVTLDGEPVKLSDPARKLDERVYLPVSLIAKAFGAKSNWDQKTEEATIHTSNGDKIVLGNGVPVVYFNEGRYMLDTPPFLVNGKLYIPLRHAAELMHAEVEWNSEEQTVELQTVQTATVTAEYGLNEISKEAGAKKAALLSRNGLEDAKDIKEGMKLKVVIPSILNHPAKPFTDEDYMLLAKITQVESGYESYEGQLGVANVILNRVKNSKFPNSIRDVIYAGKQFPPAHNGLLDKSEPNASSLRAAKDALNGKNNVEDAVYFFNPKVSKGDFWSKLDVIVTIGHHSFAK</sequence>
<protein>
    <submittedName>
        <fullName evidence="3">Cell wall hydrolase</fullName>
    </submittedName>
</protein>
<reference evidence="3 4" key="1">
    <citation type="submission" date="2016-05" db="EMBL/GenBank/DDBJ databases">
        <title>Paenibacillus oryzae. sp. nov., isolated from the rice root.</title>
        <authorList>
            <person name="Zhang J."/>
            <person name="Zhang X."/>
        </authorList>
    </citation>
    <scope>NUCLEOTIDE SEQUENCE [LARGE SCALE GENOMIC DNA]</scope>
    <source>
        <strain evidence="3 4">1DrF-4</strain>
    </source>
</reference>
<keyword evidence="4" id="KW-1185">Reference proteome</keyword>
<evidence type="ECO:0000313" key="4">
    <source>
        <dbReference type="Proteomes" id="UP000092024"/>
    </source>
</evidence>
<proteinExistence type="predicted"/>
<dbReference type="InterPro" id="IPR018392">
    <property type="entry name" value="LysM"/>
</dbReference>
<dbReference type="Pfam" id="PF07486">
    <property type="entry name" value="Hydrolase_2"/>
    <property type="match status" value="1"/>
</dbReference>
<dbReference type="AlphaFoldDB" id="A0A1A5YPS6"/>
<dbReference type="InterPro" id="IPR012854">
    <property type="entry name" value="Cu_amine_oxidase-like_N"/>
</dbReference>
<dbReference type="InterPro" id="IPR011105">
    <property type="entry name" value="Cell_wall_hydrolase_SleB"/>
</dbReference>
<keyword evidence="1" id="KW-0732">Signal</keyword>
<dbReference type="InterPro" id="IPR036582">
    <property type="entry name" value="Mao_N_sf"/>
</dbReference>
<evidence type="ECO:0000313" key="3">
    <source>
        <dbReference type="EMBL" id="OBR67563.1"/>
    </source>
</evidence>
<dbReference type="EMBL" id="LYPA01000032">
    <property type="protein sequence ID" value="OBR67563.1"/>
    <property type="molecule type" value="Genomic_DNA"/>
</dbReference>
<dbReference type="Gene3D" id="1.10.10.2520">
    <property type="entry name" value="Cell wall hydrolase SleB, domain 1"/>
    <property type="match status" value="1"/>
</dbReference>
<feature type="signal peptide" evidence="1">
    <location>
        <begin position="1"/>
        <end position="28"/>
    </location>
</feature>
<organism evidence="3 4">
    <name type="scientific">Paenibacillus oryzae</name>
    <dbReference type="NCBI Taxonomy" id="1844972"/>
    <lineage>
        <taxon>Bacteria</taxon>
        <taxon>Bacillati</taxon>
        <taxon>Bacillota</taxon>
        <taxon>Bacilli</taxon>
        <taxon>Bacillales</taxon>
        <taxon>Paenibacillaceae</taxon>
        <taxon>Paenibacillus</taxon>
    </lineage>
</organism>
<dbReference type="STRING" id="1844972.A7K91_22000"/>
<evidence type="ECO:0000256" key="1">
    <source>
        <dbReference type="SAM" id="SignalP"/>
    </source>
</evidence>
<name>A0A1A5YPS6_9BACL</name>
<gene>
    <name evidence="3" type="ORF">A7K91_22000</name>
</gene>
<dbReference type="GO" id="GO:0016787">
    <property type="term" value="F:hydrolase activity"/>
    <property type="evidence" value="ECO:0007669"/>
    <property type="project" value="UniProtKB-KW"/>
</dbReference>
<dbReference type="OrthoDB" id="9785345at2"/>
<dbReference type="Proteomes" id="UP000092024">
    <property type="component" value="Unassembled WGS sequence"/>
</dbReference>
<dbReference type="PROSITE" id="PS51782">
    <property type="entry name" value="LYSM"/>
    <property type="match status" value="1"/>
</dbReference>
<feature type="chain" id="PRO_5039156725" evidence="1">
    <location>
        <begin position="29"/>
        <end position="331"/>
    </location>
</feature>
<accession>A0A1A5YPS6</accession>
<dbReference type="Gene3D" id="3.30.457.10">
    <property type="entry name" value="Copper amine oxidase-like, N-terminal domain"/>
    <property type="match status" value="1"/>
</dbReference>
<evidence type="ECO:0000259" key="2">
    <source>
        <dbReference type="PROSITE" id="PS51782"/>
    </source>
</evidence>
<keyword evidence="3" id="KW-0378">Hydrolase</keyword>
<comment type="caution">
    <text evidence="3">The sequence shown here is derived from an EMBL/GenBank/DDBJ whole genome shotgun (WGS) entry which is preliminary data.</text>
</comment>
<feature type="domain" description="LysM" evidence="2">
    <location>
        <begin position="156"/>
        <end position="200"/>
    </location>
</feature>
<dbReference type="InterPro" id="IPR042047">
    <property type="entry name" value="SleB_dom1"/>
</dbReference>
<dbReference type="SUPFAM" id="SSF55383">
    <property type="entry name" value="Copper amine oxidase, domain N"/>
    <property type="match status" value="2"/>
</dbReference>